<keyword evidence="2" id="KW-0217">Developmental protein</keyword>
<name>A0A5N5HMJ0_9ROSA</name>
<reference evidence="6 7" key="3">
    <citation type="submission" date="2019-11" db="EMBL/GenBank/DDBJ databases">
        <title>A de novo genome assembly of a pear dwarfing rootstock.</title>
        <authorList>
            <person name="Wang F."/>
            <person name="Wang J."/>
            <person name="Li S."/>
            <person name="Zhang Y."/>
            <person name="Fang M."/>
            <person name="Ma L."/>
            <person name="Zhao Y."/>
            <person name="Jiang S."/>
        </authorList>
    </citation>
    <scope>NUCLEOTIDE SEQUENCE [LARGE SCALE GENOMIC DNA]</scope>
    <source>
        <strain evidence="6">S2</strain>
        <tissue evidence="6">Leaf</tissue>
    </source>
</reference>
<evidence type="ECO:0000313" key="6">
    <source>
        <dbReference type="EMBL" id="KAB2624474.1"/>
    </source>
</evidence>
<keyword evidence="4" id="KW-0379">Hydroxylation</keyword>
<dbReference type="PANTHER" id="PTHR34359">
    <property type="entry name" value="CLAVATA3/ESR (CLE)-RELATED PROTEIN 10"/>
    <property type="match status" value="1"/>
</dbReference>
<dbReference type="Proteomes" id="UP000327157">
    <property type="component" value="Chromosome 16"/>
</dbReference>
<comment type="caution">
    <text evidence="6">The sequence shown here is derived from an EMBL/GenBank/DDBJ whole genome shotgun (WGS) entry which is preliminary data.</text>
</comment>
<evidence type="ECO:0000256" key="4">
    <source>
        <dbReference type="ARBA" id="ARBA00023278"/>
    </source>
</evidence>
<accession>A0A5N5HMJ0</accession>
<protein>
    <submittedName>
        <fullName evidence="6">CLAVATA3/ESR (CLE)-related protein 9-like</fullName>
    </submittedName>
</protein>
<dbReference type="OrthoDB" id="1194627at2759"/>
<keyword evidence="3" id="KW-0221">Differentiation</keyword>
<dbReference type="EMBL" id="SMOL01000160">
    <property type="protein sequence ID" value="KAB2624474.1"/>
    <property type="molecule type" value="Genomic_DNA"/>
</dbReference>
<sequence length="139" mass="15321">MTKSSFSSFSFPSSTLGLRRRFLMAGAAVFISLLFVTSAAAPISNPINVTPRNRHHHRNCDHPTSVSESSSAQLRSLCLQLTHHRIFHGYLPLSPPPLSSSSPLQPAHDDHQDQDGHEIDPRYGVEKRLVPSGPNPLHN</sequence>
<reference evidence="7" key="2">
    <citation type="submission" date="2019-10" db="EMBL/GenBank/DDBJ databases">
        <title>A de novo genome assembly of a pear dwarfing rootstock.</title>
        <authorList>
            <person name="Wang F."/>
            <person name="Wang J."/>
            <person name="Li S."/>
            <person name="Zhang Y."/>
            <person name="Fang M."/>
            <person name="Ma L."/>
            <person name="Zhao Y."/>
            <person name="Jiang S."/>
        </authorList>
    </citation>
    <scope>NUCLEOTIDE SEQUENCE [LARGE SCALE GENOMIC DNA]</scope>
</reference>
<organism evidence="6 7">
    <name type="scientific">Pyrus ussuriensis x Pyrus communis</name>
    <dbReference type="NCBI Taxonomy" id="2448454"/>
    <lineage>
        <taxon>Eukaryota</taxon>
        <taxon>Viridiplantae</taxon>
        <taxon>Streptophyta</taxon>
        <taxon>Embryophyta</taxon>
        <taxon>Tracheophyta</taxon>
        <taxon>Spermatophyta</taxon>
        <taxon>Magnoliopsida</taxon>
        <taxon>eudicotyledons</taxon>
        <taxon>Gunneridae</taxon>
        <taxon>Pentapetalae</taxon>
        <taxon>rosids</taxon>
        <taxon>fabids</taxon>
        <taxon>Rosales</taxon>
        <taxon>Rosaceae</taxon>
        <taxon>Amygdaloideae</taxon>
        <taxon>Maleae</taxon>
        <taxon>Pyrus</taxon>
    </lineage>
</organism>
<feature type="region of interest" description="Disordered" evidence="5">
    <location>
        <begin position="92"/>
        <end position="139"/>
    </location>
</feature>
<reference evidence="6 7" key="1">
    <citation type="submission" date="2019-09" db="EMBL/GenBank/DDBJ databases">
        <authorList>
            <person name="Ou C."/>
        </authorList>
    </citation>
    <scope>NUCLEOTIDE SEQUENCE [LARGE SCALE GENOMIC DNA]</scope>
    <source>
        <strain evidence="6">S2</strain>
        <tissue evidence="6">Leaf</tissue>
    </source>
</reference>
<evidence type="ECO:0000256" key="2">
    <source>
        <dbReference type="ARBA" id="ARBA00022473"/>
    </source>
</evidence>
<dbReference type="AlphaFoldDB" id="A0A5N5HMJ0"/>
<evidence type="ECO:0000256" key="1">
    <source>
        <dbReference type="ARBA" id="ARBA00005416"/>
    </source>
</evidence>
<dbReference type="InterPro" id="IPR039618">
    <property type="entry name" value="CLE9-13"/>
</dbReference>
<evidence type="ECO:0000256" key="5">
    <source>
        <dbReference type="SAM" id="MobiDB-lite"/>
    </source>
</evidence>
<dbReference type="PANTHER" id="PTHR34359:SF5">
    <property type="entry name" value="CLAVATA3_ESR (CLE)-RELATED PROTEIN 9"/>
    <property type="match status" value="1"/>
</dbReference>
<comment type="similarity">
    <text evidence="1">Belongs to the CLV3/ESR signal peptide family.</text>
</comment>
<dbReference type="GO" id="GO:0030154">
    <property type="term" value="P:cell differentiation"/>
    <property type="evidence" value="ECO:0007669"/>
    <property type="project" value="UniProtKB-KW"/>
</dbReference>
<evidence type="ECO:0000256" key="3">
    <source>
        <dbReference type="ARBA" id="ARBA00022782"/>
    </source>
</evidence>
<evidence type="ECO:0000313" key="7">
    <source>
        <dbReference type="Proteomes" id="UP000327157"/>
    </source>
</evidence>
<feature type="compositionally biased region" description="Basic and acidic residues" evidence="5">
    <location>
        <begin position="107"/>
        <end position="129"/>
    </location>
</feature>
<gene>
    <name evidence="6" type="ORF">D8674_016134</name>
</gene>
<keyword evidence="7" id="KW-1185">Reference proteome</keyword>
<proteinExistence type="inferred from homology"/>